<dbReference type="InterPro" id="IPR013216">
    <property type="entry name" value="Methyltransf_11"/>
</dbReference>
<dbReference type="PANTHER" id="PTHR43861">
    <property type="entry name" value="TRANS-ACONITATE 2-METHYLTRANSFERASE-RELATED"/>
    <property type="match status" value="1"/>
</dbReference>
<dbReference type="SUPFAM" id="SSF53335">
    <property type="entry name" value="S-adenosyl-L-methionine-dependent methyltransferases"/>
    <property type="match status" value="1"/>
</dbReference>
<dbReference type="EMBL" id="WHOA01000148">
    <property type="protein sequence ID" value="NOU74135.1"/>
    <property type="molecule type" value="Genomic_DNA"/>
</dbReference>
<evidence type="ECO:0000259" key="1">
    <source>
        <dbReference type="Pfam" id="PF08241"/>
    </source>
</evidence>
<protein>
    <submittedName>
        <fullName evidence="2">Methyltransferase domain-containing protein</fullName>
    </submittedName>
</protein>
<dbReference type="RefSeq" id="WP_171645533.1">
    <property type="nucleotide sequence ID" value="NZ_WHOA01000148.1"/>
</dbReference>
<dbReference type="GO" id="GO:0008168">
    <property type="term" value="F:methyltransferase activity"/>
    <property type="evidence" value="ECO:0007669"/>
    <property type="project" value="UniProtKB-KW"/>
</dbReference>
<dbReference type="InterPro" id="IPR029063">
    <property type="entry name" value="SAM-dependent_MTases_sf"/>
</dbReference>
<dbReference type="Gene3D" id="3.40.50.150">
    <property type="entry name" value="Vaccinia Virus protein VP39"/>
    <property type="match status" value="1"/>
</dbReference>
<proteinExistence type="predicted"/>
<evidence type="ECO:0000313" key="2">
    <source>
        <dbReference type="EMBL" id="NOU74135.1"/>
    </source>
</evidence>
<evidence type="ECO:0000313" key="3">
    <source>
        <dbReference type="Proteomes" id="UP000616779"/>
    </source>
</evidence>
<dbReference type="Proteomes" id="UP000616779">
    <property type="component" value="Unassembled WGS sequence"/>
</dbReference>
<keyword evidence="2" id="KW-0808">Transferase</keyword>
<keyword evidence="2" id="KW-0489">Methyltransferase</keyword>
<sequence length="216" mass="24765">MDPEIKATLKMSYDQQARLRDGDTVQSWKVDEMDRFLARLQAADKGSGQRILDLGSGSGHQAIYLKNHGCQVTCVDLSDEMVNICLQKGLEAFAMDFYTLDLEPESFDAIWTMNALLHVPKDSFLQVLANMERVLKPVGFLYLGLYGGYESEGIWENDTYRPQRFFAFYEDEHIQRKVSEVFDIEHFSVLPMEGMQADYQSIFAKKKQPNLLSVPK</sequence>
<name>A0ABX1Y258_9BACL</name>
<feature type="domain" description="Methyltransferase type 11" evidence="1">
    <location>
        <begin position="52"/>
        <end position="142"/>
    </location>
</feature>
<reference evidence="2 3" key="1">
    <citation type="submission" date="2019-10" db="EMBL/GenBank/DDBJ databases">
        <title>Description of Paenibacillus terrestris sp. nov.</title>
        <authorList>
            <person name="Carlier A."/>
            <person name="Qi S."/>
        </authorList>
    </citation>
    <scope>NUCLEOTIDE SEQUENCE [LARGE SCALE GENOMIC DNA]</scope>
    <source>
        <strain evidence="2 3">LMG 31458</strain>
    </source>
</reference>
<accession>A0ABX1Y258</accession>
<keyword evidence="3" id="KW-1185">Reference proteome</keyword>
<dbReference type="GO" id="GO:0032259">
    <property type="term" value="P:methylation"/>
    <property type="evidence" value="ECO:0007669"/>
    <property type="project" value="UniProtKB-KW"/>
</dbReference>
<comment type="caution">
    <text evidence="2">The sequence shown here is derived from an EMBL/GenBank/DDBJ whole genome shotgun (WGS) entry which is preliminary data.</text>
</comment>
<dbReference type="PANTHER" id="PTHR43861:SF1">
    <property type="entry name" value="TRANS-ACONITATE 2-METHYLTRANSFERASE"/>
    <property type="match status" value="1"/>
</dbReference>
<dbReference type="Pfam" id="PF08241">
    <property type="entry name" value="Methyltransf_11"/>
    <property type="match status" value="1"/>
</dbReference>
<organism evidence="2 3">
    <name type="scientific">Paenibacillus phytorum</name>
    <dbReference type="NCBI Taxonomy" id="2654977"/>
    <lineage>
        <taxon>Bacteria</taxon>
        <taxon>Bacillati</taxon>
        <taxon>Bacillota</taxon>
        <taxon>Bacilli</taxon>
        <taxon>Bacillales</taxon>
        <taxon>Paenibacillaceae</taxon>
        <taxon>Paenibacillus</taxon>
    </lineage>
</organism>
<gene>
    <name evidence="2" type="ORF">GC098_22505</name>
</gene>
<dbReference type="CDD" id="cd02440">
    <property type="entry name" value="AdoMet_MTases"/>
    <property type="match status" value="1"/>
</dbReference>